<protein>
    <submittedName>
        <fullName evidence="1">Uncharacterized protein</fullName>
    </submittedName>
</protein>
<organism evidence="1 2">
    <name type="scientific">Sphaerodactylus townsendi</name>
    <dbReference type="NCBI Taxonomy" id="933632"/>
    <lineage>
        <taxon>Eukaryota</taxon>
        <taxon>Metazoa</taxon>
        <taxon>Chordata</taxon>
        <taxon>Craniata</taxon>
        <taxon>Vertebrata</taxon>
        <taxon>Euteleostomi</taxon>
        <taxon>Lepidosauria</taxon>
        <taxon>Squamata</taxon>
        <taxon>Bifurcata</taxon>
        <taxon>Gekkota</taxon>
        <taxon>Sphaerodactylidae</taxon>
        <taxon>Sphaerodactylus</taxon>
    </lineage>
</organism>
<evidence type="ECO:0000313" key="2">
    <source>
        <dbReference type="Proteomes" id="UP000827872"/>
    </source>
</evidence>
<sequence length="205" mass="22338">MTHERCRAKGRVAGACFQGHEEEQVSTSRGTGAPRASFPPRVWERLDSDQACRARAKPTNCSCRRPEESESNLARTGISDAPQNQVKSAPAPPDYARAESASKTAEGVAHFVSHNPPRTERARRRCFCNRDQDFVTGKHYEYDSGTTMSGQVPPRGPCPMPIPPVFSFGKPVLIRQSQLRTARSSVAGSLPAAEAWVVSLAKAGF</sequence>
<reference evidence="1" key="1">
    <citation type="submission" date="2021-08" db="EMBL/GenBank/DDBJ databases">
        <title>The first chromosome-level gecko genome reveals the dynamic sex chromosomes of Neotropical dwarf geckos (Sphaerodactylidae: Sphaerodactylus).</title>
        <authorList>
            <person name="Pinto B.J."/>
            <person name="Keating S.E."/>
            <person name="Gamble T."/>
        </authorList>
    </citation>
    <scope>NUCLEOTIDE SEQUENCE</scope>
    <source>
        <strain evidence="1">TG3544</strain>
    </source>
</reference>
<evidence type="ECO:0000313" key="1">
    <source>
        <dbReference type="EMBL" id="KAH8003885.1"/>
    </source>
</evidence>
<proteinExistence type="predicted"/>
<dbReference type="Proteomes" id="UP000827872">
    <property type="component" value="Linkage Group LG09"/>
</dbReference>
<name>A0ACB8FES1_9SAUR</name>
<comment type="caution">
    <text evidence="1">The sequence shown here is derived from an EMBL/GenBank/DDBJ whole genome shotgun (WGS) entry which is preliminary data.</text>
</comment>
<gene>
    <name evidence="1" type="ORF">K3G42_025139</name>
</gene>
<keyword evidence="2" id="KW-1185">Reference proteome</keyword>
<accession>A0ACB8FES1</accession>
<dbReference type="EMBL" id="CM037622">
    <property type="protein sequence ID" value="KAH8003885.1"/>
    <property type="molecule type" value="Genomic_DNA"/>
</dbReference>